<dbReference type="Pfam" id="PF01479">
    <property type="entry name" value="S4"/>
    <property type="match status" value="1"/>
</dbReference>
<keyword evidence="2 4" id="KW-0694">RNA-binding</keyword>
<dbReference type="SMART" id="SM00363">
    <property type="entry name" value="S4"/>
    <property type="match status" value="1"/>
</dbReference>
<dbReference type="PROSITE" id="PS50889">
    <property type="entry name" value="S4"/>
    <property type="match status" value="1"/>
</dbReference>
<dbReference type="AlphaFoldDB" id="A0A0G4IIW4"/>
<keyword evidence="7" id="KW-0496">Mitochondrion</keyword>
<sequence>MLWRVLGARRLSQQASVDQGERIAKYIARCGFASRREAEKLIEEGHVEIDGRYEINLGDRVYKDTVVLLDGKIVRPLRRARLFLYNKPPTEIVSTASPKKQLKTVFDSITKNKGNNNLCLPRLIAVGRLDVTTQGLLILTSSPALANHLESPSNGFDRVYLARVFGEIQEERLRALTLGVSVKGVKYKPMSIEVRRERRRNSWVEVTLSEGKNREVRSALEWAGFTVSRLIRTKFGPFELADIPMGVLREISIPTHLQKFK</sequence>
<dbReference type="GO" id="GO:0009982">
    <property type="term" value="F:pseudouridine synthase activity"/>
    <property type="evidence" value="ECO:0007669"/>
    <property type="project" value="InterPro"/>
</dbReference>
<reference evidence="6 8" key="1">
    <citation type="submission" date="2015-02" db="EMBL/GenBank/DDBJ databases">
        <authorList>
            <person name="Chooi Y.-H."/>
        </authorList>
    </citation>
    <scope>NUCLEOTIDE SEQUENCE [LARGE SCALE GENOMIC DNA]</scope>
    <source>
        <strain evidence="6">E3</strain>
    </source>
</reference>
<dbReference type="InterPro" id="IPR002942">
    <property type="entry name" value="S4_RNA-bd"/>
</dbReference>
<dbReference type="Proteomes" id="UP000039324">
    <property type="component" value="Unassembled WGS sequence"/>
</dbReference>
<organism evidence="6 8">
    <name type="scientific">Plasmodiophora brassicae</name>
    <name type="common">Clubroot disease agent</name>
    <dbReference type="NCBI Taxonomy" id="37360"/>
    <lineage>
        <taxon>Eukaryota</taxon>
        <taxon>Sar</taxon>
        <taxon>Rhizaria</taxon>
        <taxon>Endomyxa</taxon>
        <taxon>Phytomyxea</taxon>
        <taxon>Plasmodiophorida</taxon>
        <taxon>Plasmodiophoridae</taxon>
        <taxon>Plasmodiophora</taxon>
    </lineage>
</organism>
<dbReference type="InterPro" id="IPR006145">
    <property type="entry name" value="PsdUridine_synth_RsuA/RluA"/>
</dbReference>
<dbReference type="EMBL" id="CDSF01000013">
    <property type="protein sequence ID" value="CEO95171.1"/>
    <property type="molecule type" value="Genomic_DNA"/>
</dbReference>
<reference evidence="7 9" key="2">
    <citation type="submission" date="2018-03" db="EMBL/GenBank/DDBJ databases">
        <authorList>
            <person name="Fogelqvist J."/>
        </authorList>
    </citation>
    <scope>NUCLEOTIDE SEQUENCE [LARGE SCALE GENOMIC DNA]</scope>
</reference>
<dbReference type="NCBIfam" id="TIGR00093">
    <property type="entry name" value="pseudouridine synthase"/>
    <property type="match status" value="1"/>
</dbReference>
<dbReference type="Gene3D" id="3.30.2350.10">
    <property type="entry name" value="Pseudouridine synthase"/>
    <property type="match status" value="1"/>
</dbReference>
<accession>A0A0G4IIW4</accession>
<geneLocation type="mitochondrion" evidence="7"/>
<dbReference type="SUPFAM" id="SSF55174">
    <property type="entry name" value="Alpha-L RNA-binding motif"/>
    <property type="match status" value="1"/>
</dbReference>
<dbReference type="Gene3D" id="3.10.290.10">
    <property type="entry name" value="RNA-binding S4 domain"/>
    <property type="match status" value="1"/>
</dbReference>
<dbReference type="InterPro" id="IPR050343">
    <property type="entry name" value="RsuA_PseudoU_synthase"/>
</dbReference>
<dbReference type="OrthoDB" id="440619at2759"/>
<evidence type="ECO:0000313" key="7">
    <source>
        <dbReference type="EMBL" id="SPQ96382.1"/>
    </source>
</evidence>
<dbReference type="GO" id="GO:0006364">
    <property type="term" value="P:rRNA processing"/>
    <property type="evidence" value="ECO:0007669"/>
    <property type="project" value="UniProtKB-ARBA"/>
</dbReference>
<proteinExistence type="inferred from homology"/>
<dbReference type="GO" id="GO:0001522">
    <property type="term" value="P:pseudouridine synthesis"/>
    <property type="evidence" value="ECO:0007669"/>
    <property type="project" value="InterPro"/>
</dbReference>
<comment type="similarity">
    <text evidence="1">Belongs to the pseudouridine synthase RsuA family.</text>
</comment>
<name>A0A0G4IIW4_PLABS</name>
<dbReference type="OMA" id="EWINNGW"/>
<evidence type="ECO:0000259" key="5">
    <source>
        <dbReference type="SMART" id="SM00363"/>
    </source>
</evidence>
<dbReference type="CDD" id="cd00165">
    <property type="entry name" value="S4"/>
    <property type="match status" value="1"/>
</dbReference>
<dbReference type="FunFam" id="3.10.290.10:FF:000003">
    <property type="entry name" value="Pseudouridine synthase"/>
    <property type="match status" value="1"/>
</dbReference>
<dbReference type="InterPro" id="IPR020103">
    <property type="entry name" value="PsdUridine_synth_cat_dom_sf"/>
</dbReference>
<evidence type="ECO:0000313" key="8">
    <source>
        <dbReference type="Proteomes" id="UP000039324"/>
    </source>
</evidence>
<evidence type="ECO:0000256" key="2">
    <source>
        <dbReference type="ARBA" id="ARBA00022884"/>
    </source>
</evidence>
<dbReference type="GO" id="GO:0003723">
    <property type="term" value="F:RNA binding"/>
    <property type="evidence" value="ECO:0007669"/>
    <property type="project" value="UniProtKB-KW"/>
</dbReference>
<dbReference type="PROSITE" id="PS01149">
    <property type="entry name" value="PSI_RSU"/>
    <property type="match status" value="1"/>
</dbReference>
<dbReference type="STRING" id="37360.A0A0G4IIW4"/>
<gene>
    <name evidence="6" type="ORF">PBRA_003937</name>
    <name evidence="7" type="ORF">PLBR_LOCUS3597</name>
</gene>
<feature type="domain" description="RNA-binding S4" evidence="5">
    <location>
        <begin position="21"/>
        <end position="82"/>
    </location>
</feature>
<evidence type="ECO:0000256" key="1">
    <source>
        <dbReference type="ARBA" id="ARBA00008348"/>
    </source>
</evidence>
<dbReference type="Pfam" id="PF00849">
    <property type="entry name" value="PseudoU_synth_2"/>
    <property type="match status" value="1"/>
</dbReference>
<keyword evidence="8" id="KW-1185">Reference proteome</keyword>
<dbReference type="InterPro" id="IPR000748">
    <property type="entry name" value="PsdUridine_synth_RsuA/RluB/E/F"/>
</dbReference>
<dbReference type="EMBL" id="OVEO01000005">
    <property type="protein sequence ID" value="SPQ96382.1"/>
    <property type="molecule type" value="Genomic_DNA"/>
</dbReference>
<dbReference type="PANTHER" id="PTHR47683">
    <property type="entry name" value="PSEUDOURIDINE SYNTHASE FAMILY PROTEIN-RELATED"/>
    <property type="match status" value="1"/>
</dbReference>
<evidence type="ECO:0000313" key="9">
    <source>
        <dbReference type="Proteomes" id="UP000290189"/>
    </source>
</evidence>
<dbReference type="Proteomes" id="UP000290189">
    <property type="component" value="Unassembled WGS sequence"/>
</dbReference>
<dbReference type="SUPFAM" id="SSF55120">
    <property type="entry name" value="Pseudouridine synthase"/>
    <property type="match status" value="1"/>
</dbReference>
<dbReference type="InterPro" id="IPR018496">
    <property type="entry name" value="PsdUridine_synth_RsuA/RluB_CS"/>
</dbReference>
<protein>
    <recommendedName>
        <fullName evidence="5">RNA-binding S4 domain-containing protein</fullName>
    </recommendedName>
</protein>
<keyword evidence="3" id="KW-0413">Isomerase</keyword>
<evidence type="ECO:0000313" key="6">
    <source>
        <dbReference type="EMBL" id="CEO95171.1"/>
    </source>
</evidence>
<evidence type="ECO:0000256" key="3">
    <source>
        <dbReference type="ARBA" id="ARBA00023235"/>
    </source>
</evidence>
<dbReference type="InterPro" id="IPR036986">
    <property type="entry name" value="S4_RNA-bd_sf"/>
</dbReference>
<dbReference type="PANTHER" id="PTHR47683:SF3">
    <property type="entry name" value="RIBOSOMAL LARGE SUBUNIT PSEUDOURIDINE SYNTHASE B"/>
    <property type="match status" value="1"/>
</dbReference>
<evidence type="ECO:0000256" key="4">
    <source>
        <dbReference type="PROSITE-ProRule" id="PRU00182"/>
    </source>
</evidence>